<reference evidence="1" key="1">
    <citation type="submission" date="2018-02" db="EMBL/GenBank/DDBJ databases">
        <title>Rhizophora mucronata_Transcriptome.</title>
        <authorList>
            <person name="Meera S.P."/>
            <person name="Sreeshan A."/>
            <person name="Augustine A."/>
        </authorList>
    </citation>
    <scope>NUCLEOTIDE SEQUENCE</scope>
    <source>
        <tissue evidence="1">Leaf</tissue>
    </source>
</reference>
<dbReference type="EMBL" id="GGEC01076527">
    <property type="protein sequence ID" value="MBX57011.1"/>
    <property type="molecule type" value="Transcribed_RNA"/>
</dbReference>
<name>A0A2P2PQN2_RHIMU</name>
<sequence length="46" mass="5314">MPRSWLLFVTKNPHCTVTTFFTSQCLHSLHRGATLLAPTQFFAYDK</sequence>
<proteinExistence type="predicted"/>
<organism evidence="1">
    <name type="scientific">Rhizophora mucronata</name>
    <name type="common">Asiatic mangrove</name>
    <dbReference type="NCBI Taxonomy" id="61149"/>
    <lineage>
        <taxon>Eukaryota</taxon>
        <taxon>Viridiplantae</taxon>
        <taxon>Streptophyta</taxon>
        <taxon>Embryophyta</taxon>
        <taxon>Tracheophyta</taxon>
        <taxon>Spermatophyta</taxon>
        <taxon>Magnoliopsida</taxon>
        <taxon>eudicotyledons</taxon>
        <taxon>Gunneridae</taxon>
        <taxon>Pentapetalae</taxon>
        <taxon>rosids</taxon>
        <taxon>fabids</taxon>
        <taxon>Malpighiales</taxon>
        <taxon>Rhizophoraceae</taxon>
        <taxon>Rhizophora</taxon>
    </lineage>
</organism>
<accession>A0A2P2PQN2</accession>
<dbReference type="AlphaFoldDB" id="A0A2P2PQN2"/>
<evidence type="ECO:0000313" key="1">
    <source>
        <dbReference type="EMBL" id="MBX57011.1"/>
    </source>
</evidence>
<protein>
    <submittedName>
        <fullName evidence="1">Uncharacterized protein</fullName>
    </submittedName>
</protein>